<dbReference type="InterPro" id="IPR013320">
    <property type="entry name" value="ConA-like_dom_sf"/>
</dbReference>
<dbReference type="Proteomes" id="UP001432027">
    <property type="component" value="Unassembled WGS sequence"/>
</dbReference>
<evidence type="ECO:0000256" key="1">
    <source>
        <dbReference type="ARBA" id="ARBA00022734"/>
    </source>
</evidence>
<feature type="compositionally biased region" description="Basic and acidic residues" evidence="2">
    <location>
        <begin position="168"/>
        <end position="200"/>
    </location>
</feature>
<accession>A0AAV5TYM6</accession>
<dbReference type="EMBL" id="BTSX01000005">
    <property type="protein sequence ID" value="GMS99183.1"/>
    <property type="molecule type" value="Genomic_DNA"/>
</dbReference>
<dbReference type="SMART" id="SM00276">
    <property type="entry name" value="GLECT"/>
    <property type="match status" value="1"/>
</dbReference>
<reference evidence="5" key="1">
    <citation type="submission" date="2023-10" db="EMBL/GenBank/DDBJ databases">
        <title>Genome assembly of Pristionchus species.</title>
        <authorList>
            <person name="Yoshida K."/>
            <person name="Sommer R.J."/>
        </authorList>
    </citation>
    <scope>NUCLEOTIDE SEQUENCE</scope>
    <source>
        <strain evidence="5">RS0144</strain>
    </source>
</reference>
<dbReference type="GO" id="GO:0051015">
    <property type="term" value="F:actin filament binding"/>
    <property type="evidence" value="ECO:0007669"/>
    <property type="project" value="TreeGrafter"/>
</dbReference>
<evidence type="ECO:0000259" key="4">
    <source>
        <dbReference type="PROSITE" id="PS51304"/>
    </source>
</evidence>
<dbReference type="GO" id="GO:0015629">
    <property type="term" value="C:actin cytoskeleton"/>
    <property type="evidence" value="ECO:0007669"/>
    <property type="project" value="TreeGrafter"/>
</dbReference>
<dbReference type="PROSITE" id="PS51304">
    <property type="entry name" value="GALECTIN"/>
    <property type="match status" value="1"/>
</dbReference>
<keyword evidence="1" id="KW-0430">Lectin</keyword>
<keyword evidence="3" id="KW-0732">Signal</keyword>
<dbReference type="InterPro" id="IPR052883">
    <property type="entry name" value="Hisactophilin"/>
</dbReference>
<dbReference type="SMART" id="SM00908">
    <property type="entry name" value="Gal-bind_lectin"/>
    <property type="match status" value="1"/>
</dbReference>
<dbReference type="GO" id="GO:0030246">
    <property type="term" value="F:carbohydrate binding"/>
    <property type="evidence" value="ECO:0007669"/>
    <property type="project" value="UniProtKB-KW"/>
</dbReference>
<dbReference type="GO" id="GO:0030041">
    <property type="term" value="P:actin filament polymerization"/>
    <property type="evidence" value="ECO:0007669"/>
    <property type="project" value="TreeGrafter"/>
</dbReference>
<feature type="domain" description="Galectin" evidence="4">
    <location>
        <begin position="531"/>
        <end position="662"/>
    </location>
</feature>
<evidence type="ECO:0000256" key="3">
    <source>
        <dbReference type="SAM" id="SignalP"/>
    </source>
</evidence>
<dbReference type="InterPro" id="IPR008999">
    <property type="entry name" value="Actin-crosslinking"/>
</dbReference>
<dbReference type="PANTHER" id="PTHR33351">
    <property type="entry name" value="HISACTOPHILIN-1-RELATED"/>
    <property type="match status" value="1"/>
</dbReference>
<feature type="chain" id="PRO_5043529009" description="Galectin domain-containing protein" evidence="3">
    <location>
        <begin position="18"/>
        <end position="664"/>
    </location>
</feature>
<dbReference type="Gene3D" id="2.80.10.50">
    <property type="match status" value="2"/>
</dbReference>
<organism evidence="5 6">
    <name type="scientific">Pristionchus entomophagus</name>
    <dbReference type="NCBI Taxonomy" id="358040"/>
    <lineage>
        <taxon>Eukaryota</taxon>
        <taxon>Metazoa</taxon>
        <taxon>Ecdysozoa</taxon>
        <taxon>Nematoda</taxon>
        <taxon>Chromadorea</taxon>
        <taxon>Rhabditida</taxon>
        <taxon>Rhabditina</taxon>
        <taxon>Diplogasteromorpha</taxon>
        <taxon>Diplogasteroidea</taxon>
        <taxon>Neodiplogasteridae</taxon>
        <taxon>Pristionchus</taxon>
    </lineage>
</organism>
<feature type="region of interest" description="Disordered" evidence="2">
    <location>
        <begin position="218"/>
        <end position="241"/>
    </location>
</feature>
<sequence>AMKSSIIFFLLIPLAFGSPVTSNGTTLQSVGIVPGDAVELKTEMRNVIRAIQTVAEIKSVGSLHATNEEPVQSRSSRSDYHTNGAELKWTKNDFTISMKKDETGTTMRDIRVESHTESFTVAVHKDGADNFTFANSNNSSTAPIEAHSGVGHDNNATTTAEPTAIDADLQKEKRDLRNSENDESSEKKPIHEHSEDHDDSTVPPTLESSIEVTDAHTENSVIHGQSEHNDGSGSEDGVSPTLDSTVLETEQQTDDAVILAKAVAGQYILRSHHDTFLRAISSGKINLSPHSKECERWFIEAHDDKVSLRPFCAPAKFIRANENGSVDLADSREEHELWTPVKRDDGSWSFQSHHSGLLSADVTGAVYTVTDMIDEWENFQLEYWTESSPSTVVGQLILKSHHETYLHAISTGVDLVPFRHLCQKWYIDSYDDKVVMKPYCAPDMYLRGNLDGSVDLSLKREADTMWKAVMRDDELWAFQSHSGGFLSADRNTSVYTVATGVDDWELFRFERWTGTGVAVDFATEQFHPPAPVILPIVGFGTGQRIRIVGMPSQNASLFAVNLRTSVGIAFHLNPRLNQACFVINSFRENSWQHELQFDDQFPFKHGNIFTIDLVAVEESIEVFINGRLFTRFQERYDTTLINSLEVVGDSPGDVHVHSVHLSMK</sequence>
<dbReference type="Gene3D" id="2.60.120.200">
    <property type="match status" value="1"/>
</dbReference>
<dbReference type="CDD" id="cd00070">
    <property type="entry name" value="GLECT"/>
    <property type="match status" value="1"/>
</dbReference>
<comment type="caution">
    <text evidence="5">The sequence shown here is derived from an EMBL/GenBank/DDBJ whole genome shotgun (WGS) entry which is preliminary data.</text>
</comment>
<dbReference type="PANTHER" id="PTHR33351:SF1">
    <property type="entry name" value="IG-LIKE DOMAIN-CONTAINING PROTEIN-RELATED"/>
    <property type="match status" value="1"/>
</dbReference>
<dbReference type="AlphaFoldDB" id="A0AAV5TYM6"/>
<feature type="signal peptide" evidence="3">
    <location>
        <begin position="1"/>
        <end position="17"/>
    </location>
</feature>
<evidence type="ECO:0000256" key="2">
    <source>
        <dbReference type="SAM" id="MobiDB-lite"/>
    </source>
</evidence>
<dbReference type="SUPFAM" id="SSF50405">
    <property type="entry name" value="Actin-crosslinking proteins"/>
    <property type="match status" value="2"/>
</dbReference>
<proteinExistence type="predicted"/>
<dbReference type="CDD" id="cd00257">
    <property type="entry name" value="beta-trefoil_FSCN-like"/>
    <property type="match status" value="2"/>
</dbReference>
<dbReference type="InterPro" id="IPR001079">
    <property type="entry name" value="Galectin_CRD"/>
</dbReference>
<name>A0AAV5TYM6_9BILA</name>
<dbReference type="Pfam" id="PF00337">
    <property type="entry name" value="Gal-bind_lectin"/>
    <property type="match status" value="1"/>
</dbReference>
<dbReference type="SUPFAM" id="SSF49899">
    <property type="entry name" value="Concanavalin A-like lectins/glucanases"/>
    <property type="match status" value="1"/>
</dbReference>
<feature type="non-terminal residue" evidence="5">
    <location>
        <position position="1"/>
    </location>
</feature>
<keyword evidence="6" id="KW-1185">Reference proteome</keyword>
<evidence type="ECO:0000313" key="6">
    <source>
        <dbReference type="Proteomes" id="UP001432027"/>
    </source>
</evidence>
<gene>
    <name evidence="5" type="ORF">PENTCL1PPCAC_21358</name>
</gene>
<protein>
    <recommendedName>
        <fullName evidence="4">Galectin domain-containing protein</fullName>
    </recommendedName>
</protein>
<feature type="region of interest" description="Disordered" evidence="2">
    <location>
        <begin position="142"/>
        <end position="206"/>
    </location>
</feature>
<evidence type="ECO:0000313" key="5">
    <source>
        <dbReference type="EMBL" id="GMS99183.1"/>
    </source>
</evidence>